<dbReference type="GO" id="GO:0006865">
    <property type="term" value="P:amino acid transport"/>
    <property type="evidence" value="ECO:0007669"/>
    <property type="project" value="UniProtKB-KW"/>
</dbReference>
<comment type="subcellular location">
    <subcellularLocation>
        <location evidence="1">Cell inner membrane</location>
        <topology evidence="1">Multi-pass membrane protein</topology>
    </subcellularLocation>
    <subcellularLocation>
        <location evidence="10">Cell membrane</location>
        <topology evidence="10">Multi-pass membrane protein</topology>
    </subcellularLocation>
</comment>
<dbReference type="NCBIfam" id="TIGR01726">
    <property type="entry name" value="HEQRo_perm_3TM"/>
    <property type="match status" value="1"/>
</dbReference>
<evidence type="ECO:0000256" key="3">
    <source>
        <dbReference type="ARBA" id="ARBA00022448"/>
    </source>
</evidence>
<gene>
    <name evidence="12" type="ORF">J2R62_02215</name>
</gene>
<dbReference type="AlphaFoldDB" id="A0A8I1W6P9"/>
<dbReference type="GO" id="GO:0022857">
    <property type="term" value="F:transmembrane transporter activity"/>
    <property type="evidence" value="ECO:0007669"/>
    <property type="project" value="InterPro"/>
</dbReference>
<evidence type="ECO:0000256" key="4">
    <source>
        <dbReference type="ARBA" id="ARBA00022475"/>
    </source>
</evidence>
<feature type="domain" description="ABC transmembrane type-1" evidence="11">
    <location>
        <begin position="15"/>
        <end position="219"/>
    </location>
</feature>
<dbReference type="GO" id="GO:0043190">
    <property type="term" value="C:ATP-binding cassette (ABC) transporter complex"/>
    <property type="evidence" value="ECO:0007669"/>
    <property type="project" value="InterPro"/>
</dbReference>
<dbReference type="InterPro" id="IPR010065">
    <property type="entry name" value="AA_ABC_transptr_permease_3TM"/>
</dbReference>
<feature type="transmembrane region" description="Helical" evidence="10">
    <location>
        <begin position="12"/>
        <end position="35"/>
    </location>
</feature>
<evidence type="ECO:0000256" key="2">
    <source>
        <dbReference type="ARBA" id="ARBA00010072"/>
    </source>
</evidence>
<organism evidence="12 13">
    <name type="scientific">Plesiomonas shigelloides</name>
    <name type="common">Aeromonas shigelloides</name>
    <dbReference type="NCBI Taxonomy" id="703"/>
    <lineage>
        <taxon>Bacteria</taxon>
        <taxon>Pseudomonadati</taxon>
        <taxon>Pseudomonadota</taxon>
        <taxon>Gammaproteobacteria</taxon>
        <taxon>Enterobacterales</taxon>
        <taxon>Enterobacteriaceae</taxon>
        <taxon>Plesiomonas</taxon>
    </lineage>
</organism>
<comment type="similarity">
    <text evidence="2">Belongs to the binding-protein-dependent transport system permease family. HisMQ subfamily.</text>
</comment>
<evidence type="ECO:0000313" key="13">
    <source>
        <dbReference type="Proteomes" id="UP000664658"/>
    </source>
</evidence>
<dbReference type="EMBL" id="JAFNAA010000002">
    <property type="protein sequence ID" value="MBO1107045.1"/>
    <property type="molecule type" value="Genomic_DNA"/>
</dbReference>
<feature type="transmembrane region" description="Helical" evidence="10">
    <location>
        <begin position="56"/>
        <end position="81"/>
    </location>
</feature>
<evidence type="ECO:0000256" key="5">
    <source>
        <dbReference type="ARBA" id="ARBA00022519"/>
    </source>
</evidence>
<feature type="transmembrane region" description="Helical" evidence="10">
    <location>
        <begin position="161"/>
        <end position="180"/>
    </location>
</feature>
<feature type="transmembrane region" description="Helical" evidence="10">
    <location>
        <begin position="93"/>
        <end position="114"/>
    </location>
</feature>
<dbReference type="RefSeq" id="WP_207541550.1">
    <property type="nucleotide sequence ID" value="NZ_JAFNAA010000002.1"/>
</dbReference>
<dbReference type="Proteomes" id="UP000664658">
    <property type="component" value="Unassembled WGS sequence"/>
</dbReference>
<evidence type="ECO:0000256" key="6">
    <source>
        <dbReference type="ARBA" id="ARBA00022692"/>
    </source>
</evidence>
<evidence type="ECO:0000256" key="7">
    <source>
        <dbReference type="ARBA" id="ARBA00022970"/>
    </source>
</evidence>
<name>A0A8I1W6P9_PLESH</name>
<evidence type="ECO:0000256" key="9">
    <source>
        <dbReference type="ARBA" id="ARBA00023136"/>
    </source>
</evidence>
<evidence type="ECO:0000259" key="11">
    <source>
        <dbReference type="PROSITE" id="PS50928"/>
    </source>
</evidence>
<dbReference type="InterPro" id="IPR051613">
    <property type="entry name" value="ABC_transp_permease_HisMQ"/>
</dbReference>
<dbReference type="PANTHER" id="PTHR30133">
    <property type="entry name" value="CATIONIC AMINO ACID TRANSPORTER, MEMBRANE COMPONENT"/>
    <property type="match status" value="1"/>
</dbReference>
<accession>A0A8I1W6P9</accession>
<feature type="transmembrane region" description="Helical" evidence="10">
    <location>
        <begin position="200"/>
        <end position="222"/>
    </location>
</feature>
<evidence type="ECO:0000256" key="8">
    <source>
        <dbReference type="ARBA" id="ARBA00022989"/>
    </source>
</evidence>
<keyword evidence="8 10" id="KW-1133">Transmembrane helix</keyword>
<dbReference type="CDD" id="cd06261">
    <property type="entry name" value="TM_PBP2"/>
    <property type="match status" value="1"/>
</dbReference>
<keyword evidence="5" id="KW-0997">Cell inner membrane</keyword>
<evidence type="ECO:0000256" key="10">
    <source>
        <dbReference type="RuleBase" id="RU363032"/>
    </source>
</evidence>
<sequence>MLDLHGYGPSIFAAAWLTLELAFLSLVIALLLGLLTASAKLSRQRGWRWLGQLYTTVIRGVPDLVLMLLIFFGIQIIANSIGDWLYAQYDVEWYVNIDEFTAAVMTIGFIFGAYMGETFRGAFLAVERGQLEAARAFGMSSGQVFRRVLFPQMMRHALPGIGNNWQVLIKTTALASVIGLTDMVKLAKEAAGAVHEPFTFFIPVILVYLALTTVSEIGLYYLMRYYSAGVVRE</sequence>
<protein>
    <submittedName>
        <fullName evidence="12">ABC transporter permease</fullName>
    </submittedName>
</protein>
<comment type="caution">
    <text evidence="12">The sequence shown here is derived from an EMBL/GenBank/DDBJ whole genome shotgun (WGS) entry which is preliminary data.</text>
</comment>
<keyword evidence="3 10" id="KW-0813">Transport</keyword>
<proteinExistence type="inferred from homology"/>
<dbReference type="Gene3D" id="1.10.3720.10">
    <property type="entry name" value="MetI-like"/>
    <property type="match status" value="1"/>
</dbReference>
<dbReference type="SUPFAM" id="SSF161098">
    <property type="entry name" value="MetI-like"/>
    <property type="match status" value="1"/>
</dbReference>
<keyword evidence="6 10" id="KW-0812">Transmembrane</keyword>
<dbReference type="InterPro" id="IPR000515">
    <property type="entry name" value="MetI-like"/>
</dbReference>
<keyword evidence="4" id="KW-1003">Cell membrane</keyword>
<keyword evidence="9 10" id="KW-0472">Membrane</keyword>
<dbReference type="Pfam" id="PF00528">
    <property type="entry name" value="BPD_transp_1"/>
    <property type="match status" value="1"/>
</dbReference>
<dbReference type="InterPro" id="IPR035906">
    <property type="entry name" value="MetI-like_sf"/>
</dbReference>
<keyword evidence="7" id="KW-0029">Amino-acid transport</keyword>
<dbReference type="PROSITE" id="PS50928">
    <property type="entry name" value="ABC_TM1"/>
    <property type="match status" value="1"/>
</dbReference>
<reference evidence="12" key="1">
    <citation type="submission" date="2021-03" db="EMBL/GenBank/DDBJ databases">
        <title>Plesiomonas shigelloides zfcc0051, isolated from zebrafish feces.</title>
        <authorList>
            <person name="Vanderhoek Z."/>
            <person name="Gaulke C."/>
        </authorList>
    </citation>
    <scope>NUCLEOTIDE SEQUENCE</scope>
    <source>
        <strain evidence="12">Zfcc0051</strain>
    </source>
</reference>
<evidence type="ECO:0000313" key="12">
    <source>
        <dbReference type="EMBL" id="MBO1107045.1"/>
    </source>
</evidence>
<evidence type="ECO:0000256" key="1">
    <source>
        <dbReference type="ARBA" id="ARBA00004429"/>
    </source>
</evidence>